<dbReference type="SUPFAM" id="SSF53448">
    <property type="entry name" value="Nucleotide-diphospho-sugar transferases"/>
    <property type="match status" value="1"/>
</dbReference>
<organism evidence="3 4">
    <name type="scientific">Candidatus Bacteroides avicola</name>
    <dbReference type="NCBI Taxonomy" id="2838468"/>
    <lineage>
        <taxon>Bacteria</taxon>
        <taxon>Pseudomonadati</taxon>
        <taxon>Bacteroidota</taxon>
        <taxon>Bacteroidia</taxon>
        <taxon>Bacteroidales</taxon>
        <taxon>Bacteroidaceae</taxon>
        <taxon>Bacteroides</taxon>
    </lineage>
</organism>
<dbReference type="Proteomes" id="UP000823862">
    <property type="component" value="Unassembled WGS sequence"/>
</dbReference>
<evidence type="ECO:0000313" key="3">
    <source>
        <dbReference type="EMBL" id="HJA86749.1"/>
    </source>
</evidence>
<dbReference type="CDD" id="cd02511">
    <property type="entry name" value="Beta4Glucosyltransferase"/>
    <property type="match status" value="1"/>
</dbReference>
<dbReference type="AlphaFoldDB" id="A0A9D2KWY5"/>
<proteinExistence type="inferred from homology"/>
<dbReference type="InterPro" id="IPR001173">
    <property type="entry name" value="Glyco_trans_2-like"/>
</dbReference>
<comment type="caution">
    <text evidence="3">The sequence shown here is derived from an EMBL/GenBank/DDBJ whole genome shotgun (WGS) entry which is preliminary data.</text>
</comment>
<reference evidence="3" key="2">
    <citation type="submission" date="2021-04" db="EMBL/GenBank/DDBJ databases">
        <authorList>
            <person name="Gilroy R."/>
        </authorList>
    </citation>
    <scope>NUCLEOTIDE SEQUENCE</scope>
    <source>
        <strain evidence="3">ChiHjej12B11-9795</strain>
    </source>
</reference>
<feature type="domain" description="Glycosyltransferase 2-like" evidence="2">
    <location>
        <begin position="5"/>
        <end position="108"/>
    </location>
</feature>
<dbReference type="PANTHER" id="PTHR43630">
    <property type="entry name" value="POLY-BETA-1,6-N-ACETYL-D-GLUCOSAMINE SYNTHASE"/>
    <property type="match status" value="1"/>
</dbReference>
<accession>A0A9D2KWY5</accession>
<evidence type="ECO:0000313" key="4">
    <source>
        <dbReference type="Proteomes" id="UP000823862"/>
    </source>
</evidence>
<comment type="similarity">
    <text evidence="1">Belongs to the glycosyltransferase 2 family. WaaE/KdtX subfamily.</text>
</comment>
<dbReference type="PANTHER" id="PTHR43630:SF2">
    <property type="entry name" value="GLYCOSYLTRANSFERASE"/>
    <property type="match status" value="1"/>
</dbReference>
<dbReference type="InterPro" id="IPR029044">
    <property type="entry name" value="Nucleotide-diphossugar_trans"/>
</dbReference>
<sequence>MLDISVIILTYNEEIHIERCLRNAQKFAKNIFVVDSFSTDRTVEIARDMGAYVYQHTWENYARQFNWALQHLPVVTEWVWRMDADEYLSDELIAELHRVLPKLPAGVNGLTAPCLRIFMGRYIKHGIIPLILLRLFKFKYAVCENRMMDEHVMLSEGEIGNLSKPFFDDNLNGLTWWTAKHNGYATREAWDLLLTEYGMYESTVVNSGAHASAVRKRKLRYIKLPLFWRAFAFFFLRYVIRLGFLDGKEGFLWHFLQGWWYRTLADAKVYEIKKRFGYNKEKIKRYLELEVLTKTGEGEENTTF</sequence>
<dbReference type="Pfam" id="PF00535">
    <property type="entry name" value="Glycos_transf_2"/>
    <property type="match status" value="1"/>
</dbReference>
<protein>
    <submittedName>
        <fullName evidence="3">Glycosyltransferase family 2 protein</fullName>
    </submittedName>
</protein>
<gene>
    <name evidence="3" type="ORF">H9950_11300</name>
</gene>
<evidence type="ECO:0000259" key="2">
    <source>
        <dbReference type="Pfam" id="PF00535"/>
    </source>
</evidence>
<dbReference type="Gene3D" id="3.90.550.10">
    <property type="entry name" value="Spore Coat Polysaccharide Biosynthesis Protein SpsA, Chain A"/>
    <property type="match status" value="1"/>
</dbReference>
<name>A0A9D2KWY5_9BACE</name>
<reference evidence="3" key="1">
    <citation type="journal article" date="2021" name="PeerJ">
        <title>Extensive microbial diversity within the chicken gut microbiome revealed by metagenomics and culture.</title>
        <authorList>
            <person name="Gilroy R."/>
            <person name="Ravi A."/>
            <person name="Getino M."/>
            <person name="Pursley I."/>
            <person name="Horton D.L."/>
            <person name="Alikhan N.F."/>
            <person name="Baker D."/>
            <person name="Gharbi K."/>
            <person name="Hall N."/>
            <person name="Watson M."/>
            <person name="Adriaenssens E.M."/>
            <person name="Foster-Nyarko E."/>
            <person name="Jarju S."/>
            <person name="Secka A."/>
            <person name="Antonio M."/>
            <person name="Oren A."/>
            <person name="Chaudhuri R.R."/>
            <person name="La Ragione R."/>
            <person name="Hildebrand F."/>
            <person name="Pallen M.J."/>
        </authorList>
    </citation>
    <scope>NUCLEOTIDE SEQUENCE</scope>
    <source>
        <strain evidence="3">ChiHjej12B11-9795</strain>
    </source>
</reference>
<evidence type="ECO:0000256" key="1">
    <source>
        <dbReference type="ARBA" id="ARBA00038494"/>
    </source>
</evidence>
<dbReference type="EMBL" id="DWZI01000058">
    <property type="protein sequence ID" value="HJA86749.1"/>
    <property type="molecule type" value="Genomic_DNA"/>
</dbReference>